<evidence type="ECO:0000256" key="5">
    <source>
        <dbReference type="ARBA" id="ARBA00022737"/>
    </source>
</evidence>
<protein>
    <submittedName>
        <fullName evidence="14">HlyC/CorC family transporter</fullName>
    </submittedName>
</protein>
<evidence type="ECO:0000256" key="10">
    <source>
        <dbReference type="PROSITE-ProRule" id="PRU01193"/>
    </source>
</evidence>
<comment type="similarity">
    <text evidence="2">Belongs to the UPF0053 family. Hemolysin C subfamily.</text>
</comment>
<keyword evidence="4 10" id="KW-0812">Transmembrane</keyword>
<dbReference type="AlphaFoldDB" id="A0A3A8ABB0"/>
<sequence length="437" mass="46493">MGVNLVIVVALILLNGLFALAELAVVSSRRARLQALADRNRRGAQSALALHADPGRFLSSVQIGITLVGIVNGAFSGEAFGDAAADTLVALGLNAATAATLGYTAIILAVTYLSVIVGELVPKSLALRNPEGIACAVAPAMTLFARLAAPAVWILDASTRLIMRLIGQGGAEEPRVTDEEIKSLIAQAEQAGVVETDERDMIASVMRLADRRATSLMTPRMEIEWIDMSDPPADIAEQLKTTRQTFLPAAGESLDHVEGVVRTREALLALLDGKAPDLEALLHRVDSVPESAAALDVVTRLREAPTPVVFVRDERGHFEGLITSTDILESIAGAFVSESGPTEPDVVARDDGTYLMNGAMPADEAAELLGILLPDRRSYETLAGLMLDRLGRLPDTGEAIEADGWRLEVIDMDGQRIDKLLARRTATTRRAGKGTEA</sequence>
<dbReference type="Gene3D" id="3.30.465.10">
    <property type="match status" value="1"/>
</dbReference>
<evidence type="ECO:0000313" key="15">
    <source>
        <dbReference type="Proteomes" id="UP000246132"/>
    </source>
</evidence>
<dbReference type="EMBL" id="QFWV02000004">
    <property type="protein sequence ID" value="RKF07216.1"/>
    <property type="molecule type" value="Genomic_DNA"/>
</dbReference>
<evidence type="ECO:0000256" key="8">
    <source>
        <dbReference type="ARBA" id="ARBA00023136"/>
    </source>
</evidence>
<evidence type="ECO:0000259" key="12">
    <source>
        <dbReference type="PROSITE" id="PS51371"/>
    </source>
</evidence>
<feature type="transmembrane region" description="Helical" evidence="11">
    <location>
        <begin position="57"/>
        <end position="75"/>
    </location>
</feature>
<evidence type="ECO:0000256" key="3">
    <source>
        <dbReference type="ARBA" id="ARBA00022475"/>
    </source>
</evidence>
<keyword evidence="3" id="KW-1003">Cell membrane</keyword>
<evidence type="ECO:0000256" key="4">
    <source>
        <dbReference type="ARBA" id="ARBA00022692"/>
    </source>
</evidence>
<dbReference type="InterPro" id="IPR036318">
    <property type="entry name" value="FAD-bd_PCMH-like_sf"/>
</dbReference>
<feature type="transmembrane region" description="Helical" evidence="11">
    <location>
        <begin position="6"/>
        <end position="26"/>
    </location>
</feature>
<dbReference type="InterPro" id="IPR051676">
    <property type="entry name" value="UPF0053_domain"/>
</dbReference>
<keyword evidence="8 10" id="KW-0472">Membrane</keyword>
<keyword evidence="15" id="KW-1185">Reference proteome</keyword>
<gene>
    <name evidence="14" type="ORF">DEM25_005080</name>
</gene>
<dbReference type="SUPFAM" id="SSF54631">
    <property type="entry name" value="CBS-domain pair"/>
    <property type="match status" value="1"/>
</dbReference>
<dbReference type="GO" id="GO:0005886">
    <property type="term" value="C:plasma membrane"/>
    <property type="evidence" value="ECO:0007669"/>
    <property type="project" value="UniProtKB-SubCell"/>
</dbReference>
<dbReference type="SUPFAM" id="SSF56176">
    <property type="entry name" value="FAD-binding/transporter-associated domain-like"/>
    <property type="match status" value="1"/>
</dbReference>
<evidence type="ECO:0000259" key="13">
    <source>
        <dbReference type="PROSITE" id="PS51846"/>
    </source>
</evidence>
<dbReference type="Pfam" id="PF03471">
    <property type="entry name" value="CorC_HlyC"/>
    <property type="match status" value="1"/>
</dbReference>
<evidence type="ECO:0000256" key="11">
    <source>
        <dbReference type="SAM" id="Phobius"/>
    </source>
</evidence>
<accession>A0A3A8ABB0</accession>
<keyword evidence="7 9" id="KW-0129">CBS domain</keyword>
<proteinExistence type="inferred from homology"/>
<feature type="transmembrane region" description="Helical" evidence="11">
    <location>
        <begin position="95"/>
        <end position="121"/>
    </location>
</feature>
<evidence type="ECO:0000256" key="2">
    <source>
        <dbReference type="ARBA" id="ARBA00006446"/>
    </source>
</evidence>
<organism evidence="14 15">
    <name type="scientific">Oceaniradius stylonematis</name>
    <dbReference type="NCBI Taxonomy" id="2184161"/>
    <lineage>
        <taxon>Bacteria</taxon>
        <taxon>Pseudomonadati</taxon>
        <taxon>Pseudomonadota</taxon>
        <taxon>Alphaproteobacteria</taxon>
        <taxon>Hyphomicrobiales</taxon>
        <taxon>Ahrensiaceae</taxon>
        <taxon>Oceaniradius</taxon>
    </lineage>
</organism>
<dbReference type="InterPro" id="IPR005170">
    <property type="entry name" value="Transptr-assoc_dom"/>
</dbReference>
<dbReference type="CDD" id="cd04590">
    <property type="entry name" value="CBS_pair_CorC_HlyC_assoc"/>
    <property type="match status" value="1"/>
</dbReference>
<dbReference type="PANTHER" id="PTHR43099:SF5">
    <property type="entry name" value="HLYC_CORC FAMILY TRANSPORTER"/>
    <property type="match status" value="1"/>
</dbReference>
<dbReference type="Gene3D" id="3.10.580.10">
    <property type="entry name" value="CBS-domain"/>
    <property type="match status" value="1"/>
</dbReference>
<name>A0A3A8ABB0_9HYPH</name>
<dbReference type="InterPro" id="IPR002550">
    <property type="entry name" value="CNNM"/>
</dbReference>
<comment type="subcellular location">
    <subcellularLocation>
        <location evidence="1">Cell membrane</location>
        <topology evidence="1">Multi-pass membrane protein</topology>
    </subcellularLocation>
</comment>
<keyword evidence="5" id="KW-0677">Repeat</keyword>
<evidence type="ECO:0000256" key="6">
    <source>
        <dbReference type="ARBA" id="ARBA00022989"/>
    </source>
</evidence>
<dbReference type="InterPro" id="IPR016169">
    <property type="entry name" value="FAD-bd_PCMH_sub2"/>
</dbReference>
<keyword evidence="6 10" id="KW-1133">Transmembrane helix</keyword>
<dbReference type="InterPro" id="IPR044751">
    <property type="entry name" value="Ion_transp-like_CBS"/>
</dbReference>
<dbReference type="PROSITE" id="PS51371">
    <property type="entry name" value="CBS"/>
    <property type="match status" value="1"/>
</dbReference>
<reference evidence="14 15" key="1">
    <citation type="journal article" date="2018" name="Int. J. Syst. Bacteriol.">
        <title>Oceaniradius stylonemae gen. nov., sp. nov., isolated from a red alga, Stylonema cornu-cervi.</title>
        <authorList>
            <person name="Jeong S."/>
        </authorList>
    </citation>
    <scope>NUCLEOTIDE SEQUENCE [LARGE SCALE GENOMIC DNA]</scope>
    <source>
        <strain evidence="14 15">StC1</strain>
    </source>
</reference>
<dbReference type="PROSITE" id="PS51846">
    <property type="entry name" value="CNNM"/>
    <property type="match status" value="1"/>
</dbReference>
<dbReference type="RefSeq" id="WP_109766988.1">
    <property type="nucleotide sequence ID" value="NZ_QFWV02000004.1"/>
</dbReference>
<dbReference type="Proteomes" id="UP000246132">
    <property type="component" value="Unassembled WGS sequence"/>
</dbReference>
<dbReference type="SMART" id="SM01091">
    <property type="entry name" value="CorC_HlyC"/>
    <property type="match status" value="1"/>
</dbReference>
<evidence type="ECO:0000256" key="9">
    <source>
        <dbReference type="PROSITE-ProRule" id="PRU00703"/>
    </source>
</evidence>
<dbReference type="GO" id="GO:0050660">
    <property type="term" value="F:flavin adenine dinucleotide binding"/>
    <property type="evidence" value="ECO:0007669"/>
    <property type="project" value="InterPro"/>
</dbReference>
<comment type="caution">
    <text evidence="14">The sequence shown here is derived from an EMBL/GenBank/DDBJ whole genome shotgun (WGS) entry which is preliminary data.</text>
</comment>
<dbReference type="PANTHER" id="PTHR43099">
    <property type="entry name" value="UPF0053 PROTEIN YRKA"/>
    <property type="match status" value="1"/>
</dbReference>
<feature type="domain" description="CNNM transmembrane" evidence="13">
    <location>
        <begin position="1"/>
        <end position="198"/>
    </location>
</feature>
<dbReference type="Pfam" id="PF01595">
    <property type="entry name" value="CNNM"/>
    <property type="match status" value="1"/>
</dbReference>
<feature type="domain" description="CBS" evidence="12">
    <location>
        <begin position="281"/>
        <end position="338"/>
    </location>
</feature>
<dbReference type="InterPro" id="IPR000644">
    <property type="entry name" value="CBS_dom"/>
</dbReference>
<dbReference type="InterPro" id="IPR046342">
    <property type="entry name" value="CBS_dom_sf"/>
</dbReference>
<dbReference type="OrthoDB" id="9805314at2"/>
<dbReference type="Pfam" id="PF00571">
    <property type="entry name" value="CBS"/>
    <property type="match status" value="1"/>
</dbReference>
<feature type="transmembrane region" description="Helical" evidence="11">
    <location>
        <begin position="133"/>
        <end position="155"/>
    </location>
</feature>
<evidence type="ECO:0000256" key="7">
    <source>
        <dbReference type="ARBA" id="ARBA00023122"/>
    </source>
</evidence>
<evidence type="ECO:0000256" key="1">
    <source>
        <dbReference type="ARBA" id="ARBA00004651"/>
    </source>
</evidence>
<evidence type="ECO:0000313" key="14">
    <source>
        <dbReference type="EMBL" id="RKF07216.1"/>
    </source>
</evidence>